<dbReference type="NCBIfam" id="TIGR03804">
    <property type="entry name" value="para_beta_helix"/>
    <property type="match status" value="1"/>
</dbReference>
<dbReference type="SUPFAM" id="SSF51126">
    <property type="entry name" value="Pectin lyase-like"/>
    <property type="match status" value="1"/>
</dbReference>
<dbReference type="Pfam" id="PF05048">
    <property type="entry name" value="NosD"/>
    <property type="match status" value="1"/>
</dbReference>
<dbReference type="OrthoDB" id="6189730at2"/>
<dbReference type="SMART" id="SM00710">
    <property type="entry name" value="PbH1"/>
    <property type="match status" value="6"/>
</dbReference>
<dbReference type="KEGG" id="ome:OLMES_4482"/>
<gene>
    <name evidence="2" type="ORF">OLMES_4482</name>
</gene>
<evidence type="ECO:0000313" key="2">
    <source>
        <dbReference type="EMBL" id="ARU58478.1"/>
    </source>
</evidence>
<name>A0A1Y0ID70_9GAMM</name>
<reference evidence="2 3" key="1">
    <citation type="submission" date="2017-05" db="EMBL/GenBank/DDBJ databases">
        <title>Genomic insights into alkan degradation activity of Oleiphilus messinensis.</title>
        <authorList>
            <person name="Kozyavkin S.A."/>
            <person name="Slesarev A.I."/>
            <person name="Golyshin P.N."/>
            <person name="Korzhenkov A."/>
            <person name="Golyshina O.N."/>
            <person name="Toshchakov S.V."/>
        </authorList>
    </citation>
    <scope>NUCLEOTIDE SEQUENCE [LARGE SCALE GENOMIC DNA]</scope>
    <source>
        <strain evidence="2 3">ME102</strain>
    </source>
</reference>
<proteinExistence type="predicted"/>
<accession>A0A1Y0ID70</accession>
<dbReference type="InterPro" id="IPR011050">
    <property type="entry name" value="Pectin_lyase_fold/virulence"/>
</dbReference>
<organism evidence="2 3">
    <name type="scientific">Oleiphilus messinensis</name>
    <dbReference type="NCBI Taxonomy" id="141451"/>
    <lineage>
        <taxon>Bacteria</taxon>
        <taxon>Pseudomonadati</taxon>
        <taxon>Pseudomonadota</taxon>
        <taxon>Gammaproteobacteria</taxon>
        <taxon>Oceanospirillales</taxon>
        <taxon>Oleiphilaceae</taxon>
        <taxon>Oleiphilus</taxon>
    </lineage>
</organism>
<dbReference type="InterPro" id="IPR012334">
    <property type="entry name" value="Pectin_lyas_fold"/>
</dbReference>
<dbReference type="EMBL" id="CP021425">
    <property type="protein sequence ID" value="ARU58478.1"/>
    <property type="molecule type" value="Genomic_DNA"/>
</dbReference>
<dbReference type="Proteomes" id="UP000196027">
    <property type="component" value="Chromosome"/>
</dbReference>
<feature type="domain" description="Periplasmic copper-binding protein NosD beta helix" evidence="1">
    <location>
        <begin position="266"/>
        <end position="411"/>
    </location>
</feature>
<dbReference type="InterPro" id="IPR006626">
    <property type="entry name" value="PbH1"/>
</dbReference>
<dbReference type="InterPro" id="IPR007742">
    <property type="entry name" value="NosD_dom"/>
</dbReference>
<sequence length="516" mass="58671">MNGRVFFCNWINLLTVLSLTIGSIAVADELNALYSIKQIDAQSLQLEAPILPDISKYDAQWIPQQVPSIRKGRISTPVMHKEPSLLKFLENDQMRKWVKKQSRLPLAIKLESGRITLPMLLKLVDNPTLLSQEENIYTLHVPLVIDTGATLIIQGNEVNALRLSEEGGAFIVNIGDIFFLDTELTSWNHELQSPSPFSGKKHFRPFYLAWNNSKSYFSNTDVVSLGYASSKSYGFSLSYNHKLTEAGYPDVRPIGWLFDSRFIDMYYGFYSYEADDVVILRNTYIDNIVYGIDPHDRSNRLIIAYNEAYGTKEKHGIIISREVNDSWVFNNFSHHNNGSGFMIDRSSVRNIFAHNLSIENGDDGFAVYESPDNLLWSNKALNNKRHGVQIRNSTDIRVYNNVLADNHKYGVFGHIKVEFPEYRDLELDPFIADVSITVASTKLLSNHTGAIAIDAPYEIQLYDLDLRFPYKQKGTYFRGVLDTYHNVLFDILYRQRGAVAVIPITAEKAQAIEGGI</sequence>
<evidence type="ECO:0000313" key="3">
    <source>
        <dbReference type="Proteomes" id="UP000196027"/>
    </source>
</evidence>
<dbReference type="InterPro" id="IPR022441">
    <property type="entry name" value="Para_beta_helix_rpt-2"/>
</dbReference>
<dbReference type="RefSeq" id="WP_087463249.1">
    <property type="nucleotide sequence ID" value="NZ_CP021425.1"/>
</dbReference>
<dbReference type="AlphaFoldDB" id="A0A1Y0ID70"/>
<keyword evidence="3" id="KW-1185">Reference proteome</keyword>
<evidence type="ECO:0000259" key="1">
    <source>
        <dbReference type="Pfam" id="PF05048"/>
    </source>
</evidence>
<dbReference type="Gene3D" id="2.160.20.10">
    <property type="entry name" value="Single-stranded right-handed beta-helix, Pectin lyase-like"/>
    <property type="match status" value="1"/>
</dbReference>
<protein>
    <submittedName>
        <fullName evidence="2">Carbohydrate-binding and sugar hydrolysis protein</fullName>
    </submittedName>
</protein>